<dbReference type="EMBL" id="JAAFYZ010000118">
    <property type="protein sequence ID" value="MBS2550890.1"/>
    <property type="molecule type" value="Genomic_DNA"/>
</dbReference>
<accession>A0ABS5KY63</accession>
<organism evidence="4 5">
    <name type="scientific">Catenulispora pinistramenti</name>
    <dbReference type="NCBI Taxonomy" id="2705254"/>
    <lineage>
        <taxon>Bacteria</taxon>
        <taxon>Bacillati</taxon>
        <taxon>Actinomycetota</taxon>
        <taxon>Actinomycetes</taxon>
        <taxon>Catenulisporales</taxon>
        <taxon>Catenulisporaceae</taxon>
        <taxon>Catenulispora</taxon>
    </lineage>
</organism>
<comment type="similarity">
    <text evidence="1">Belongs to the ROK (NagC/XylR) family.</text>
</comment>
<dbReference type="SUPFAM" id="SSF46785">
    <property type="entry name" value="Winged helix' DNA-binding domain"/>
    <property type="match status" value="1"/>
</dbReference>
<dbReference type="SUPFAM" id="SSF53067">
    <property type="entry name" value="Actin-like ATPase domain"/>
    <property type="match status" value="1"/>
</dbReference>
<comment type="caution">
    <text evidence="4">The sequence shown here is derived from an EMBL/GenBank/DDBJ whole genome shotgun (WGS) entry which is preliminary data.</text>
</comment>
<evidence type="ECO:0000256" key="2">
    <source>
        <dbReference type="SAM" id="MobiDB-lite"/>
    </source>
</evidence>
<dbReference type="PANTHER" id="PTHR18964:SF149">
    <property type="entry name" value="BIFUNCTIONAL UDP-N-ACETYLGLUCOSAMINE 2-EPIMERASE_N-ACETYLMANNOSAMINE KINASE"/>
    <property type="match status" value="1"/>
</dbReference>
<reference evidence="4 5" key="1">
    <citation type="submission" date="2020-02" db="EMBL/GenBank/DDBJ databases">
        <title>Acidophilic actinobacteria isolated from forest soil.</title>
        <authorList>
            <person name="Golinska P."/>
        </authorList>
    </citation>
    <scope>NUCLEOTIDE SEQUENCE [LARGE SCALE GENOMIC DNA]</scope>
    <source>
        <strain evidence="4 5">NL8</strain>
    </source>
</reference>
<gene>
    <name evidence="4" type="ORF">KGQ19_28860</name>
</gene>
<dbReference type="InterPro" id="IPR005471">
    <property type="entry name" value="Tscrpt_reg_IclR_N"/>
</dbReference>
<sequence length="419" mass="43624">MKADLRPVPDSTPAVGMPRPSDRASIRRDNLGVVLRLLRDGGPRSRVRIAADTGLPKPTITGLVGELVALGLASEGTVERDGSIGRPGLSVHLDGRDVCGVGAEISADYVGVLAMTLRGETVFEQRVPVAVAAAEVGSVLDLLAGLITRCLADIAGRGVRPAGITLAVPGVVNTAAGRVDYAANLGWRDVDVLAAVRRRLNPNAPALRLENDAKLAAVAEYLAINDAAVHDLLYVTGETGIGGGIISGGQLLRGAAGFAGEIGHMPLDPERRPCACGRLGCWETMVGLSALLRLAADPDDPVHNPTVDVEQRLAELKARALAGDERTLAAFDRVAADLGLGIGLLADVLNPRAVILGGYFTHVGELMLDRIRSVVRERVMAPDAGGCRVEVSRLGFSAPALGGAHSALERVYQDPAARP</sequence>
<name>A0ABS5KY63_9ACTN</name>
<dbReference type="InterPro" id="IPR043129">
    <property type="entry name" value="ATPase_NBD"/>
</dbReference>
<dbReference type="Pfam" id="PF00480">
    <property type="entry name" value="ROK"/>
    <property type="match status" value="1"/>
</dbReference>
<feature type="domain" description="HTH iclR-type" evidence="3">
    <location>
        <begin position="34"/>
        <end position="73"/>
    </location>
</feature>
<evidence type="ECO:0000256" key="1">
    <source>
        <dbReference type="ARBA" id="ARBA00006479"/>
    </source>
</evidence>
<dbReference type="Gene3D" id="3.30.420.40">
    <property type="match status" value="2"/>
</dbReference>
<proteinExistence type="inferred from homology"/>
<dbReference type="Pfam" id="PF09339">
    <property type="entry name" value="HTH_IclR"/>
    <property type="match status" value="1"/>
</dbReference>
<dbReference type="Gene3D" id="1.10.10.10">
    <property type="entry name" value="Winged helix-like DNA-binding domain superfamily/Winged helix DNA-binding domain"/>
    <property type="match status" value="1"/>
</dbReference>
<protein>
    <submittedName>
        <fullName evidence="4">ROK family protein</fullName>
    </submittedName>
</protein>
<evidence type="ECO:0000313" key="5">
    <source>
        <dbReference type="Proteomes" id="UP000730482"/>
    </source>
</evidence>
<evidence type="ECO:0000313" key="4">
    <source>
        <dbReference type="EMBL" id="MBS2550890.1"/>
    </source>
</evidence>
<dbReference type="PANTHER" id="PTHR18964">
    <property type="entry name" value="ROK (REPRESSOR, ORF, KINASE) FAMILY"/>
    <property type="match status" value="1"/>
</dbReference>
<dbReference type="InterPro" id="IPR036388">
    <property type="entry name" value="WH-like_DNA-bd_sf"/>
</dbReference>
<feature type="region of interest" description="Disordered" evidence="2">
    <location>
        <begin position="1"/>
        <end position="23"/>
    </location>
</feature>
<dbReference type="Proteomes" id="UP000730482">
    <property type="component" value="Unassembled WGS sequence"/>
</dbReference>
<keyword evidence="5" id="KW-1185">Reference proteome</keyword>
<dbReference type="RefSeq" id="WP_212014606.1">
    <property type="nucleotide sequence ID" value="NZ_JAAFYZ010000118.1"/>
</dbReference>
<dbReference type="InterPro" id="IPR036390">
    <property type="entry name" value="WH_DNA-bd_sf"/>
</dbReference>
<evidence type="ECO:0000259" key="3">
    <source>
        <dbReference type="Pfam" id="PF09339"/>
    </source>
</evidence>
<dbReference type="InterPro" id="IPR000600">
    <property type="entry name" value="ROK"/>
</dbReference>